<dbReference type="EMBL" id="CP041253">
    <property type="protein sequence ID" value="QDH79185.1"/>
    <property type="molecule type" value="Genomic_DNA"/>
</dbReference>
<name>A0A514CH85_9BACT</name>
<gene>
    <name evidence="1" type="ORF">FKX85_09130</name>
</gene>
<evidence type="ECO:0000313" key="1">
    <source>
        <dbReference type="EMBL" id="QDH79185.1"/>
    </source>
</evidence>
<protein>
    <recommendedName>
        <fullName evidence="3">ABM domain-containing protein</fullName>
    </recommendedName>
</protein>
<reference evidence="1 2" key="1">
    <citation type="submission" date="2019-06" db="EMBL/GenBank/DDBJ databases">
        <title>Echinicola alkalisoli sp. nov. isolated from saline soil.</title>
        <authorList>
            <person name="Sun J.-Q."/>
            <person name="Xu L."/>
        </authorList>
    </citation>
    <scope>NUCLEOTIDE SEQUENCE [LARGE SCALE GENOMIC DNA]</scope>
    <source>
        <strain evidence="1 2">LN3S3</strain>
    </source>
</reference>
<dbReference type="SUPFAM" id="SSF54909">
    <property type="entry name" value="Dimeric alpha+beta barrel"/>
    <property type="match status" value="1"/>
</dbReference>
<proteinExistence type="predicted"/>
<dbReference type="Proteomes" id="UP000316614">
    <property type="component" value="Chromosome"/>
</dbReference>
<accession>A0A514CH85</accession>
<sequence length="104" mass="12018">MIVVKVTYTVNPGFVQQNMENIKSFMSDFKKMDTGIFNYVSYLCEDGRTFVHLSHYKNEHIQKQLLQVPSFLSFQKQRDDSGLEGLPEIEVMNVAASSHDFFDS</sequence>
<evidence type="ECO:0000313" key="2">
    <source>
        <dbReference type="Proteomes" id="UP000316614"/>
    </source>
</evidence>
<evidence type="ECO:0008006" key="3">
    <source>
        <dbReference type="Google" id="ProtNLM"/>
    </source>
</evidence>
<organism evidence="1 2">
    <name type="scientific">Echinicola soli</name>
    <dbReference type="NCBI Taxonomy" id="2591634"/>
    <lineage>
        <taxon>Bacteria</taxon>
        <taxon>Pseudomonadati</taxon>
        <taxon>Bacteroidota</taxon>
        <taxon>Cytophagia</taxon>
        <taxon>Cytophagales</taxon>
        <taxon>Cyclobacteriaceae</taxon>
        <taxon>Echinicola</taxon>
    </lineage>
</organism>
<dbReference type="InterPro" id="IPR011008">
    <property type="entry name" value="Dimeric_a/b-barrel"/>
</dbReference>
<dbReference type="AlphaFoldDB" id="A0A514CH85"/>
<keyword evidence="2" id="KW-1185">Reference proteome</keyword>
<dbReference type="OrthoDB" id="8481042at2"/>
<dbReference type="KEGG" id="echi:FKX85_09130"/>